<protein>
    <recommendedName>
        <fullName evidence="4">YibE/F family protein</fullName>
    </recommendedName>
</protein>
<dbReference type="AlphaFoldDB" id="A0A0U4CXR9"/>
<dbReference type="EMBL" id="CP011502">
    <property type="protein sequence ID" value="ALX05485.1"/>
    <property type="molecule type" value="Genomic_DNA"/>
</dbReference>
<feature type="transmembrane region" description="Helical" evidence="1">
    <location>
        <begin position="228"/>
        <end position="248"/>
    </location>
</feature>
<dbReference type="PANTHER" id="PTHR41771">
    <property type="entry name" value="MEMBRANE PROTEIN-RELATED"/>
    <property type="match status" value="1"/>
</dbReference>
<dbReference type="InterPro" id="IPR012507">
    <property type="entry name" value="YibE_F"/>
</dbReference>
<feature type="transmembrane region" description="Helical" evidence="1">
    <location>
        <begin position="21"/>
        <end position="44"/>
    </location>
</feature>
<feature type="transmembrane region" description="Helical" evidence="1">
    <location>
        <begin position="328"/>
        <end position="350"/>
    </location>
</feature>
<feature type="transmembrane region" description="Helical" evidence="1">
    <location>
        <begin position="170"/>
        <end position="191"/>
    </location>
</feature>
<evidence type="ECO:0008006" key="4">
    <source>
        <dbReference type="Google" id="ProtNLM"/>
    </source>
</evidence>
<feature type="transmembrane region" description="Helical" evidence="1">
    <location>
        <begin position="370"/>
        <end position="391"/>
    </location>
</feature>
<organism evidence="2 3">
    <name type="scientific">Aeromicrobium erythreum</name>
    <dbReference type="NCBI Taxonomy" id="2041"/>
    <lineage>
        <taxon>Bacteria</taxon>
        <taxon>Bacillati</taxon>
        <taxon>Actinomycetota</taxon>
        <taxon>Actinomycetes</taxon>
        <taxon>Propionibacteriales</taxon>
        <taxon>Nocardioidaceae</taxon>
        <taxon>Aeromicrobium</taxon>
    </lineage>
</organism>
<evidence type="ECO:0000313" key="2">
    <source>
        <dbReference type="EMBL" id="ALX05485.1"/>
    </source>
</evidence>
<evidence type="ECO:0000256" key="1">
    <source>
        <dbReference type="SAM" id="Phobius"/>
    </source>
</evidence>
<keyword evidence="1" id="KW-0472">Membrane</keyword>
<dbReference type="PANTHER" id="PTHR41771:SF1">
    <property type="entry name" value="MEMBRANE PROTEIN"/>
    <property type="match status" value="1"/>
</dbReference>
<dbReference type="STRING" id="2041.AERYTH_12655"/>
<feature type="transmembrane region" description="Helical" evidence="1">
    <location>
        <begin position="197"/>
        <end position="216"/>
    </location>
</feature>
<dbReference type="Pfam" id="PF07907">
    <property type="entry name" value="YibE_F"/>
    <property type="match status" value="1"/>
</dbReference>
<accession>A0A0U4CXR9</accession>
<feature type="transmembrane region" description="Helical" evidence="1">
    <location>
        <begin position="268"/>
        <end position="286"/>
    </location>
</feature>
<feature type="transmembrane region" description="Helical" evidence="1">
    <location>
        <begin position="148"/>
        <end position="165"/>
    </location>
</feature>
<gene>
    <name evidence="2" type="ORF">AERYTH_12655</name>
</gene>
<proteinExistence type="predicted"/>
<evidence type="ECO:0000313" key="3">
    <source>
        <dbReference type="Proteomes" id="UP000067689"/>
    </source>
</evidence>
<keyword evidence="1" id="KW-1133">Transmembrane helix</keyword>
<keyword evidence="3" id="KW-1185">Reference proteome</keyword>
<dbReference type="Proteomes" id="UP000067689">
    <property type="component" value="Chromosome"/>
</dbReference>
<name>A0A0U4CXR9_9ACTN</name>
<dbReference type="KEGG" id="aer:AERYTH_12655"/>
<keyword evidence="1" id="KW-0812">Transmembrane</keyword>
<sequence>MAHGHAHSHDDLDVGPPRQGLAATLAVVVGAISVAAIVAMVVLWPSSSQVPKAPNPLSGEGVTLLDGTVTAVKPFDCGSGGVGPDNQPTVDGDCAKVTAETDDGDATFTLDSARYQAGIDTGDEIEVLRIAPQGQPATFEFYDFQRTFPLQALAIAFAVLVVAVARWRGLFALVGIGVTLVALMQFILPALLAGKSALPVAIVGSTVIMTVVLYLAHGVSIRTTSALFGTYFGIIGTALMGALATDWASLTGIGSEDDRTLVATVPTLSMSGVVAATMVIAGLGVLNDVTVTQASAVWEMRALQPTARARELFMSAMRIGRDHIASSVYTLVFAYAGSAMTVLLLISAYSRPLGEMATTEELGQEIVRTLVGAIGLVLAVPVTTAIAVALAPPAEDEPLTPARPAGRRRATS</sequence>
<dbReference type="OrthoDB" id="5846312at2"/>
<dbReference type="RefSeq" id="WP_144433769.1">
    <property type="nucleotide sequence ID" value="NZ_CP011502.1"/>
</dbReference>
<reference evidence="2 3" key="1">
    <citation type="journal article" date="1991" name="Int. J. Syst. Bacteriol.">
        <title>Description of the erythromycin-producing bacterium Arthrobacter sp. strain NRRL B-3381 as Aeromicrobium erythreum gen. nov., sp. nov.</title>
        <authorList>
            <person name="Miller E.S."/>
            <person name="Woese C.R."/>
            <person name="Brenner S."/>
        </authorList>
    </citation>
    <scope>NUCLEOTIDE SEQUENCE [LARGE SCALE GENOMIC DNA]</scope>
    <source>
        <strain evidence="2 3">AR18</strain>
    </source>
</reference>
<dbReference type="PATRIC" id="fig|2041.4.peg.2630"/>